<proteinExistence type="predicted"/>
<dbReference type="RefSeq" id="WP_184078486.1">
    <property type="nucleotide sequence ID" value="NZ_JACIJP010000001.1"/>
</dbReference>
<gene>
    <name evidence="2" type="ORF">FHS92_001228</name>
</gene>
<keyword evidence="3" id="KW-1185">Reference proteome</keyword>
<dbReference type="Proteomes" id="UP000552700">
    <property type="component" value="Unassembled WGS sequence"/>
</dbReference>
<organism evidence="2 3">
    <name type="scientific">Sphingobium subterraneum</name>
    <dbReference type="NCBI Taxonomy" id="627688"/>
    <lineage>
        <taxon>Bacteria</taxon>
        <taxon>Pseudomonadati</taxon>
        <taxon>Pseudomonadota</taxon>
        <taxon>Alphaproteobacteria</taxon>
        <taxon>Sphingomonadales</taxon>
        <taxon>Sphingomonadaceae</taxon>
        <taxon>Sphingobium</taxon>
    </lineage>
</organism>
<dbReference type="Pfam" id="PF13682">
    <property type="entry name" value="CZB"/>
    <property type="match status" value="1"/>
</dbReference>
<reference evidence="2 3" key="1">
    <citation type="submission" date="2020-08" db="EMBL/GenBank/DDBJ databases">
        <title>Genomic Encyclopedia of Type Strains, Phase IV (KMG-IV): sequencing the most valuable type-strain genomes for metagenomic binning, comparative biology and taxonomic classification.</title>
        <authorList>
            <person name="Goeker M."/>
        </authorList>
    </citation>
    <scope>NUCLEOTIDE SEQUENCE [LARGE SCALE GENOMIC DNA]</scope>
    <source>
        <strain evidence="2 3">DSM 102255</strain>
    </source>
</reference>
<sequence length="123" mass="13801">MSNEAMVKEIVGAIGAHGAWKLKLRVAITRGESDVLPEKVKCDDRCPFGRWIHGPTIDAETKAGMPYQVVRRLHREFHETAASVLDLAIRSRKEQADALFAGEFTQRSEKLVRALSKWKGELS</sequence>
<comment type="caution">
    <text evidence="2">The sequence shown here is derived from an EMBL/GenBank/DDBJ whole genome shotgun (WGS) entry which is preliminary data.</text>
</comment>
<protein>
    <recommendedName>
        <fullName evidence="1">Chemoreceptor zinc-binding domain-containing protein</fullName>
    </recommendedName>
</protein>
<name>A0A841J5M4_9SPHN</name>
<dbReference type="EMBL" id="JACIJP010000001">
    <property type="protein sequence ID" value="MBB6123521.1"/>
    <property type="molecule type" value="Genomic_DNA"/>
</dbReference>
<evidence type="ECO:0000259" key="1">
    <source>
        <dbReference type="Pfam" id="PF13682"/>
    </source>
</evidence>
<feature type="domain" description="Chemoreceptor zinc-binding" evidence="1">
    <location>
        <begin position="17"/>
        <end position="84"/>
    </location>
</feature>
<accession>A0A841J5M4</accession>
<evidence type="ECO:0000313" key="2">
    <source>
        <dbReference type="EMBL" id="MBB6123521.1"/>
    </source>
</evidence>
<dbReference type="Gene3D" id="1.20.120.30">
    <property type="entry name" value="Aspartate receptor, ligand-binding domain"/>
    <property type="match status" value="1"/>
</dbReference>
<evidence type="ECO:0000313" key="3">
    <source>
        <dbReference type="Proteomes" id="UP000552700"/>
    </source>
</evidence>
<dbReference type="InterPro" id="IPR025991">
    <property type="entry name" value="Chemoreceptor_zinc-bind_dom"/>
</dbReference>
<dbReference type="AlphaFoldDB" id="A0A841J5M4"/>